<reference evidence="3" key="1">
    <citation type="journal article" date="2019" name="Int. J. Syst. Evol. Microbiol.">
        <title>The Global Catalogue of Microorganisms (GCM) 10K type strain sequencing project: providing services to taxonomists for standard genome sequencing and annotation.</title>
        <authorList>
            <consortium name="The Broad Institute Genomics Platform"/>
            <consortium name="The Broad Institute Genome Sequencing Center for Infectious Disease"/>
            <person name="Wu L."/>
            <person name="Ma J."/>
        </authorList>
    </citation>
    <scope>NUCLEOTIDE SEQUENCE [LARGE SCALE GENOMIC DNA]</scope>
    <source>
        <strain evidence="3">CGMCC-1.15741</strain>
    </source>
</reference>
<evidence type="ECO:0000313" key="3">
    <source>
        <dbReference type="Proteomes" id="UP001596303"/>
    </source>
</evidence>
<evidence type="ECO:0000313" key="2">
    <source>
        <dbReference type="EMBL" id="MFC6199906.1"/>
    </source>
</evidence>
<comment type="caution">
    <text evidence="2">The sequence shown here is derived from an EMBL/GenBank/DDBJ whole genome shotgun (WGS) entry which is preliminary data.</text>
</comment>
<dbReference type="Proteomes" id="UP001596303">
    <property type="component" value="Unassembled WGS sequence"/>
</dbReference>
<dbReference type="NCBIfam" id="TIGR02429">
    <property type="entry name" value="pcaI_scoA_fam"/>
    <property type="match status" value="1"/>
</dbReference>
<dbReference type="PANTHER" id="PTHR13707:SF60">
    <property type="entry name" value="ACETATE COA-TRANSFERASE SUBUNIT ALPHA"/>
    <property type="match status" value="1"/>
</dbReference>
<dbReference type="EMBL" id="JBHSSW010000066">
    <property type="protein sequence ID" value="MFC6199906.1"/>
    <property type="molecule type" value="Genomic_DNA"/>
</dbReference>
<protein>
    <submittedName>
        <fullName evidence="2">CoA transferase subunit A</fullName>
    </submittedName>
</protein>
<gene>
    <name evidence="2" type="ORF">ACFQDM_17670</name>
</gene>
<sequence length="234" mass="25428">MNKLYSDAKASLDGLLFDGMTIMSGGFGLCGIPELLIAAIRDSGVKDLTIISNNAGVDDFGLGLLLETRQIKKMISSYVGENKEFERQYLNGELELEFNPQGTLAERCRAGGAGIPGFYTKTGVGTMVADGKEHKEFNGETYILETGLVADLSIIKAWKGDAQGNLIYNKTALNFNHDMATAGKVTIAEVEEIVPVGTFDPANIHTPGIFIQRLISGPHEKRIEKVTTRKREEA</sequence>
<organism evidence="2 3">
    <name type="scientific">Ponticaulis profundi</name>
    <dbReference type="NCBI Taxonomy" id="2665222"/>
    <lineage>
        <taxon>Bacteria</taxon>
        <taxon>Pseudomonadati</taxon>
        <taxon>Pseudomonadota</taxon>
        <taxon>Alphaproteobacteria</taxon>
        <taxon>Hyphomonadales</taxon>
        <taxon>Hyphomonadaceae</taxon>
        <taxon>Ponticaulis</taxon>
    </lineage>
</organism>
<dbReference type="SMART" id="SM00882">
    <property type="entry name" value="CoA_trans"/>
    <property type="match status" value="1"/>
</dbReference>
<dbReference type="GO" id="GO:0016740">
    <property type="term" value="F:transferase activity"/>
    <property type="evidence" value="ECO:0007669"/>
    <property type="project" value="UniProtKB-KW"/>
</dbReference>
<dbReference type="InterPro" id="IPR004165">
    <property type="entry name" value="CoA_trans_fam_I"/>
</dbReference>
<evidence type="ECO:0000256" key="1">
    <source>
        <dbReference type="ARBA" id="ARBA00022679"/>
    </source>
</evidence>
<keyword evidence="1 2" id="KW-0808">Transferase</keyword>
<proteinExistence type="predicted"/>
<dbReference type="SUPFAM" id="SSF100950">
    <property type="entry name" value="NagB/RpiA/CoA transferase-like"/>
    <property type="match status" value="1"/>
</dbReference>
<dbReference type="InterPro" id="IPR012792">
    <property type="entry name" value="3-oxoacid_CoA-transf_A"/>
</dbReference>
<name>A0ABW1SE09_9PROT</name>
<dbReference type="InterPro" id="IPR037171">
    <property type="entry name" value="NagB/RpiA_transferase-like"/>
</dbReference>
<dbReference type="Pfam" id="PF01144">
    <property type="entry name" value="CoA_trans"/>
    <property type="match status" value="1"/>
</dbReference>
<keyword evidence="3" id="KW-1185">Reference proteome</keyword>
<accession>A0ABW1SE09</accession>
<dbReference type="PANTHER" id="PTHR13707">
    <property type="entry name" value="KETOACID-COENZYME A TRANSFERASE"/>
    <property type="match status" value="1"/>
</dbReference>
<dbReference type="RefSeq" id="WP_377381518.1">
    <property type="nucleotide sequence ID" value="NZ_JBHSSW010000066.1"/>
</dbReference>
<dbReference type="Gene3D" id="3.40.1080.10">
    <property type="entry name" value="Glutaconate Coenzyme A-transferase"/>
    <property type="match status" value="1"/>
</dbReference>